<sequence length="111" mass="12353">MVRSPQPPAFRQQTLARGAEQVNLARAIGLRGQNTRPARRAVSSIIVIVINTSELKPRKCISNKTPRRLSTETLRAGVGFRDARVCMCVFFLYSDKGLKFISPSRARPLGQ</sequence>
<dbReference type="EMBL" id="GGMR01004083">
    <property type="protein sequence ID" value="MBY16702.1"/>
    <property type="molecule type" value="Transcribed_RNA"/>
</dbReference>
<accession>A0A2S2NIE8</accession>
<reference evidence="1" key="1">
    <citation type="submission" date="2018-04" db="EMBL/GenBank/DDBJ databases">
        <title>Transcriptome of Schizaphis graminum biotype I.</title>
        <authorList>
            <person name="Scully E.D."/>
            <person name="Geib S.M."/>
            <person name="Palmer N.A."/>
            <person name="Koch K."/>
            <person name="Bradshaw J."/>
            <person name="Heng-Moss T."/>
            <person name="Sarath G."/>
        </authorList>
    </citation>
    <scope>NUCLEOTIDE SEQUENCE</scope>
</reference>
<name>A0A2S2NIE8_SCHGA</name>
<proteinExistence type="predicted"/>
<protein>
    <submittedName>
        <fullName evidence="1">Uncharacterized protein</fullName>
    </submittedName>
</protein>
<dbReference type="AlphaFoldDB" id="A0A2S2NIE8"/>
<organism evidence="1">
    <name type="scientific">Schizaphis graminum</name>
    <name type="common">Green bug aphid</name>
    <dbReference type="NCBI Taxonomy" id="13262"/>
    <lineage>
        <taxon>Eukaryota</taxon>
        <taxon>Metazoa</taxon>
        <taxon>Ecdysozoa</taxon>
        <taxon>Arthropoda</taxon>
        <taxon>Hexapoda</taxon>
        <taxon>Insecta</taxon>
        <taxon>Pterygota</taxon>
        <taxon>Neoptera</taxon>
        <taxon>Paraneoptera</taxon>
        <taxon>Hemiptera</taxon>
        <taxon>Sternorrhyncha</taxon>
        <taxon>Aphidomorpha</taxon>
        <taxon>Aphidoidea</taxon>
        <taxon>Aphididae</taxon>
        <taxon>Aphidini</taxon>
        <taxon>Schizaphis</taxon>
    </lineage>
</organism>
<gene>
    <name evidence="1" type="ORF">g.54551</name>
</gene>
<evidence type="ECO:0000313" key="1">
    <source>
        <dbReference type="EMBL" id="MBY16702.1"/>
    </source>
</evidence>